<organism evidence="2">
    <name type="scientific">Oryza punctata</name>
    <name type="common">Red rice</name>
    <dbReference type="NCBI Taxonomy" id="4537"/>
    <lineage>
        <taxon>Eukaryota</taxon>
        <taxon>Viridiplantae</taxon>
        <taxon>Streptophyta</taxon>
        <taxon>Embryophyta</taxon>
        <taxon>Tracheophyta</taxon>
        <taxon>Spermatophyta</taxon>
        <taxon>Magnoliopsida</taxon>
        <taxon>Liliopsida</taxon>
        <taxon>Poales</taxon>
        <taxon>Poaceae</taxon>
        <taxon>BOP clade</taxon>
        <taxon>Oryzoideae</taxon>
        <taxon>Oryzeae</taxon>
        <taxon>Oryzinae</taxon>
        <taxon>Oryza</taxon>
    </lineage>
</organism>
<evidence type="ECO:0000313" key="3">
    <source>
        <dbReference type="Proteomes" id="UP000026962"/>
    </source>
</evidence>
<sequence>MATTIAFVSDLSLLEMGTGLGVAMSDIDLYQEDRIYCCGGYEPEEEKEKKRADGKDRSDFVRQQKEGFWPAGSKRREMV</sequence>
<protein>
    <submittedName>
        <fullName evidence="2">Uncharacterized protein</fullName>
    </submittedName>
</protein>
<dbReference type="AlphaFoldDB" id="A0A0E0KYS5"/>
<feature type="compositionally biased region" description="Basic and acidic residues" evidence="1">
    <location>
        <begin position="46"/>
        <end position="65"/>
    </location>
</feature>
<proteinExistence type="predicted"/>
<dbReference type="Proteomes" id="UP000026962">
    <property type="component" value="Chromosome 5"/>
</dbReference>
<keyword evidence="3" id="KW-1185">Reference proteome</keyword>
<evidence type="ECO:0000313" key="2">
    <source>
        <dbReference type="EnsemblPlants" id="OPUNC05G03850.2"/>
    </source>
</evidence>
<accession>A0A0E0KYS5</accession>
<evidence type="ECO:0000256" key="1">
    <source>
        <dbReference type="SAM" id="MobiDB-lite"/>
    </source>
</evidence>
<reference evidence="2" key="2">
    <citation type="submission" date="2018-05" db="EMBL/GenBank/DDBJ databases">
        <title>OpunRS2 (Oryza punctata Reference Sequence Version 2).</title>
        <authorList>
            <person name="Zhang J."/>
            <person name="Kudrna D."/>
            <person name="Lee S."/>
            <person name="Talag J."/>
            <person name="Welchert J."/>
            <person name="Wing R.A."/>
        </authorList>
    </citation>
    <scope>NUCLEOTIDE SEQUENCE [LARGE SCALE GENOMIC DNA]</scope>
</reference>
<name>A0A0E0KYS5_ORYPU</name>
<reference evidence="2" key="1">
    <citation type="submission" date="2015-04" db="UniProtKB">
        <authorList>
            <consortium name="EnsemblPlants"/>
        </authorList>
    </citation>
    <scope>IDENTIFICATION</scope>
</reference>
<dbReference type="EnsemblPlants" id="OPUNC05G03850.2">
    <property type="protein sequence ID" value="OPUNC05G03850.2"/>
    <property type="gene ID" value="OPUNC05G03850"/>
</dbReference>
<dbReference type="Gramene" id="OPUNC05G03850.2">
    <property type="protein sequence ID" value="OPUNC05G03850.2"/>
    <property type="gene ID" value="OPUNC05G03850"/>
</dbReference>
<feature type="region of interest" description="Disordered" evidence="1">
    <location>
        <begin position="41"/>
        <end position="79"/>
    </location>
</feature>
<dbReference type="HOGENOM" id="CLU_2610218_0_0_1"/>